<gene>
    <name evidence="1" type="ORF">PU648_58265</name>
</gene>
<dbReference type="RefSeq" id="WP_316738713.1">
    <property type="nucleotide sequence ID" value="NZ_JARAKF010000006.1"/>
</dbReference>
<sequence length="192" mass="20077">MNALLPAFVDRLLDQGSDPGEIPEVPVSSATGWLGPLAARILSVPNSGMHQPAGAFLAHGYVHLPLPAPGDRAVYLRLASHSAMEPWPILATSVVLTVAGTVALEMYQEVADSLSGRPQYARSFGPEQVFAVHPGTQCSTQSSPDGVQVLAAASTSPRIGTSLTGDEYAAATQRARWVLEVLAQGAPAGDRR</sequence>
<evidence type="ECO:0000313" key="1">
    <source>
        <dbReference type="EMBL" id="MDU9001790.1"/>
    </source>
</evidence>
<dbReference type="EMBL" id="JARAKF010000006">
    <property type="protein sequence ID" value="MDU9001790.1"/>
    <property type="molecule type" value="Genomic_DNA"/>
</dbReference>
<name>A0ABU3V6L2_9ACTN</name>
<reference evidence="1 2" key="1">
    <citation type="submission" date="2023-02" db="EMBL/GenBank/DDBJ databases">
        <authorList>
            <person name="Maleckis M."/>
        </authorList>
    </citation>
    <scope>NUCLEOTIDE SEQUENCE [LARGE SCALE GENOMIC DNA]</scope>
    <source>
        <strain evidence="1 2">P8-A2</strain>
    </source>
</reference>
<accession>A0ABU3V6L2</accession>
<protein>
    <submittedName>
        <fullName evidence="1">Uncharacterized protein</fullName>
    </submittedName>
</protein>
<evidence type="ECO:0000313" key="2">
    <source>
        <dbReference type="Proteomes" id="UP001257627"/>
    </source>
</evidence>
<comment type="caution">
    <text evidence="1">The sequence shown here is derived from an EMBL/GenBank/DDBJ whole genome shotgun (WGS) entry which is preliminary data.</text>
</comment>
<keyword evidence="2" id="KW-1185">Reference proteome</keyword>
<dbReference type="Proteomes" id="UP001257627">
    <property type="component" value="Unassembled WGS sequence"/>
</dbReference>
<organism evidence="1 2">
    <name type="scientific">Streptomyces mirabilis</name>
    <dbReference type="NCBI Taxonomy" id="68239"/>
    <lineage>
        <taxon>Bacteria</taxon>
        <taxon>Bacillati</taxon>
        <taxon>Actinomycetota</taxon>
        <taxon>Actinomycetes</taxon>
        <taxon>Kitasatosporales</taxon>
        <taxon>Streptomycetaceae</taxon>
        <taxon>Streptomyces</taxon>
    </lineage>
</organism>
<proteinExistence type="predicted"/>